<dbReference type="Pfam" id="PF01396">
    <property type="entry name" value="Zn_ribbon_Top1"/>
    <property type="match status" value="1"/>
</dbReference>
<dbReference type="GO" id="GO:0006265">
    <property type="term" value="P:DNA topological change"/>
    <property type="evidence" value="ECO:0007669"/>
    <property type="project" value="InterPro"/>
</dbReference>
<dbReference type="AlphaFoldDB" id="A0A1B1LRW0"/>
<dbReference type="EMBL" id="KU356480">
    <property type="protein sequence ID" value="ANS55772.1"/>
    <property type="molecule type" value="Genomic_DNA"/>
</dbReference>
<dbReference type="Gene3D" id="3.30.65.10">
    <property type="entry name" value="Bacterial Topoisomerase I, domain 1"/>
    <property type="match status" value="1"/>
</dbReference>
<organism evidence="1">
    <name type="scientific">Vibrio parahaemolyticus</name>
    <dbReference type="NCBI Taxonomy" id="670"/>
    <lineage>
        <taxon>Bacteria</taxon>
        <taxon>Pseudomonadati</taxon>
        <taxon>Pseudomonadota</taxon>
        <taxon>Gammaproteobacteria</taxon>
        <taxon>Vibrionales</taxon>
        <taxon>Vibrionaceae</taxon>
        <taxon>Vibrio</taxon>
    </lineage>
</organism>
<keyword evidence="1" id="KW-0614">Plasmid</keyword>
<dbReference type="SUPFAM" id="SSF57783">
    <property type="entry name" value="Zinc beta-ribbon"/>
    <property type="match status" value="1"/>
</dbReference>
<dbReference type="GO" id="GO:0003916">
    <property type="term" value="F:DNA topoisomerase activity"/>
    <property type="evidence" value="ECO:0007669"/>
    <property type="project" value="InterPro"/>
</dbReference>
<dbReference type="GO" id="GO:0009307">
    <property type="term" value="P:DNA restriction-modification system"/>
    <property type="evidence" value="ECO:0007669"/>
    <property type="project" value="InterPro"/>
</dbReference>
<dbReference type="Gene3D" id="3.40.1350.10">
    <property type="match status" value="1"/>
</dbReference>
<dbReference type="GO" id="GO:0015666">
    <property type="term" value="F:restriction endodeoxyribonuclease activity"/>
    <property type="evidence" value="ECO:0007669"/>
    <property type="project" value="TreeGrafter"/>
</dbReference>
<dbReference type="SUPFAM" id="SSF52980">
    <property type="entry name" value="Restriction endonuclease-like"/>
    <property type="match status" value="1"/>
</dbReference>
<dbReference type="GO" id="GO:0003677">
    <property type="term" value="F:DNA binding"/>
    <property type="evidence" value="ECO:0007669"/>
    <property type="project" value="InterPro"/>
</dbReference>
<evidence type="ECO:0000313" key="1">
    <source>
        <dbReference type="EMBL" id="ANS55772.1"/>
    </source>
</evidence>
<proteinExistence type="predicted"/>
<dbReference type="RefSeq" id="WP_139374594.1">
    <property type="nucleotide sequence ID" value="NZ_JAESOU010000019.1"/>
</dbReference>
<accession>A0A1B1LRW0</accession>
<dbReference type="InterPro" id="IPR013498">
    <property type="entry name" value="Topo_IA_Znf"/>
</dbReference>
<dbReference type="InterPro" id="IPR011856">
    <property type="entry name" value="tRNA_endonuc-like_dom_sf"/>
</dbReference>
<geneLocation type="plasmid" evidence="1">
    <name>pVPS92-VEB</name>
</geneLocation>
<dbReference type="InterPro" id="IPR011335">
    <property type="entry name" value="Restrct_endonuc-II-like"/>
</dbReference>
<name>A0A1B1LRW0_VIBPH</name>
<dbReference type="InterPro" id="IPR052906">
    <property type="entry name" value="Type_IV_Methyl-Rstrct_Enzyme"/>
</dbReference>
<dbReference type="Pfam" id="PF04471">
    <property type="entry name" value="Mrr_cat"/>
    <property type="match status" value="1"/>
</dbReference>
<dbReference type="InterPro" id="IPR007560">
    <property type="entry name" value="Restrct_endonuc_IV_Mrr"/>
</dbReference>
<sequence length="283" mass="31616">MSVEQGVLMQNALGKAFESVSGFLSLILLYMAAVLFIGFLLKKPGALIETVSLLVIGILKLVTQPFRDRDSVDVPMNIKPIGNTSSIQPNVITLQMIKDMEWFAFEKLTKQYLLSSGFNASLTQFGADGGIDLIIEKKDGRKAYVQCKAFGTSLVGVKFVREFYGVMAAGNVTEGYFVTSGSYTKDAKEFASNKPLKLVTGKDLLKKINELPSEKKEDIFKEIFADRNYKTPTCPNCGLKMVLRTNRRNGNDFWGCLTYPKCRAKMPLSKRQRNVSKWNSSIR</sequence>
<dbReference type="PANTHER" id="PTHR30015:SF7">
    <property type="entry name" value="TYPE IV METHYL-DIRECTED RESTRICTION ENZYME ECOKMRR"/>
    <property type="match status" value="1"/>
</dbReference>
<protein>
    <submittedName>
        <fullName evidence="1">Uncharacterized protein</fullName>
    </submittedName>
</protein>
<dbReference type="GO" id="GO:0005694">
    <property type="term" value="C:chromosome"/>
    <property type="evidence" value="ECO:0007669"/>
    <property type="project" value="InterPro"/>
</dbReference>
<reference evidence="1" key="1">
    <citation type="journal article" date="2016" name="Antimicrob. Agents Chemother.">
        <title>Genetic Characterization of a blaVEB-2-carrying plasmid in Vibrio parahaemolyticus.</title>
        <authorList>
            <person name="Li R."/>
            <person name="Ye L."/>
            <person name="Zheng Z."/>
            <person name="Chan E.W."/>
            <person name="Chen S."/>
        </authorList>
    </citation>
    <scope>NUCLEOTIDE SEQUENCE</scope>
    <source>
        <strain evidence="1">VPS92</strain>
        <plasmid evidence="1">pVPS92-VEB</plasmid>
    </source>
</reference>
<dbReference type="PANTHER" id="PTHR30015">
    <property type="entry name" value="MRR RESTRICTION SYSTEM PROTEIN"/>
    <property type="match status" value="1"/>
</dbReference>